<organism evidence="1 2">
    <name type="scientific">Crassostrea virginica</name>
    <name type="common">Eastern oyster</name>
    <dbReference type="NCBI Taxonomy" id="6565"/>
    <lineage>
        <taxon>Eukaryota</taxon>
        <taxon>Metazoa</taxon>
        <taxon>Spiralia</taxon>
        <taxon>Lophotrochozoa</taxon>
        <taxon>Mollusca</taxon>
        <taxon>Bivalvia</taxon>
        <taxon>Autobranchia</taxon>
        <taxon>Pteriomorphia</taxon>
        <taxon>Ostreida</taxon>
        <taxon>Ostreoidea</taxon>
        <taxon>Ostreidae</taxon>
        <taxon>Crassostrea</taxon>
    </lineage>
</organism>
<accession>A0A8B8AF10</accession>
<name>A0A8B8AF10_CRAVI</name>
<sequence>MDRKVAAAKSHTCPVSIKTVKAVTKCPETEKEWMEAAADMNCKTYASECDEPDRLKYHCVINAFGGLVEVCAYAQFILFGKCTEYNGRNLIEGSDDIFCKNFTYNPCPSNYYNSTDAYKYQECYGSYVQTVLPQSTTSHTYLNGMKEKNKSGVNLPDITVLAILIVIALTEHCLVDGEYIL</sequence>
<keyword evidence="1" id="KW-1185">Reference proteome</keyword>
<proteinExistence type="predicted"/>
<evidence type="ECO:0000313" key="2">
    <source>
        <dbReference type="RefSeq" id="XP_022290077.1"/>
    </source>
</evidence>
<dbReference type="AlphaFoldDB" id="A0A8B8AF10"/>
<evidence type="ECO:0000313" key="1">
    <source>
        <dbReference type="Proteomes" id="UP000694844"/>
    </source>
</evidence>
<gene>
    <name evidence="2" type="primary">LOC111101767</name>
</gene>
<reference evidence="2" key="1">
    <citation type="submission" date="2025-08" db="UniProtKB">
        <authorList>
            <consortium name="RefSeq"/>
        </authorList>
    </citation>
    <scope>IDENTIFICATION</scope>
    <source>
        <tissue evidence="2">Whole sample</tissue>
    </source>
</reference>
<dbReference type="OrthoDB" id="6212506at2759"/>
<dbReference type="Proteomes" id="UP000694844">
    <property type="component" value="Chromosome 6"/>
</dbReference>
<dbReference type="GeneID" id="111101767"/>
<dbReference type="RefSeq" id="XP_022290077.1">
    <property type="nucleotide sequence ID" value="XM_022434369.1"/>
</dbReference>
<dbReference type="KEGG" id="cvn:111101767"/>
<protein>
    <submittedName>
        <fullName evidence="2">Uncharacterized protein LOC111101767 isoform X1</fullName>
    </submittedName>
</protein>